<protein>
    <recommendedName>
        <fullName evidence="4">LamG-like jellyroll fold domain-containing protein</fullName>
    </recommendedName>
</protein>
<dbReference type="RefSeq" id="WP_054725255.1">
    <property type="nucleotide sequence ID" value="NZ_CP012898.1"/>
</dbReference>
<dbReference type="EMBL" id="CP012898">
    <property type="protein sequence ID" value="ALJ04460.1"/>
    <property type="molecule type" value="Genomic_DNA"/>
</dbReference>
<dbReference type="STRING" id="1736674.APS56_04585"/>
<dbReference type="KEGG" id="ahz:APS56_04585"/>
<organism evidence="2 3">
    <name type="scientific">Pseudalgibacter alginicilyticus</name>
    <dbReference type="NCBI Taxonomy" id="1736674"/>
    <lineage>
        <taxon>Bacteria</taxon>
        <taxon>Pseudomonadati</taxon>
        <taxon>Bacteroidota</taxon>
        <taxon>Flavobacteriia</taxon>
        <taxon>Flavobacteriales</taxon>
        <taxon>Flavobacteriaceae</taxon>
        <taxon>Pseudalgibacter</taxon>
    </lineage>
</organism>
<proteinExistence type="predicted"/>
<reference evidence="2 3" key="1">
    <citation type="submission" date="2015-10" db="EMBL/GenBank/DDBJ databases">
        <authorList>
            <person name="Gilbert D.G."/>
        </authorList>
    </citation>
    <scope>NUCLEOTIDE SEQUENCE [LARGE SCALE GENOMIC DNA]</scope>
    <source>
        <strain evidence="3">HZ-22</strain>
    </source>
</reference>
<feature type="transmembrane region" description="Helical" evidence="1">
    <location>
        <begin position="524"/>
        <end position="544"/>
    </location>
</feature>
<evidence type="ECO:0000313" key="3">
    <source>
        <dbReference type="Proteomes" id="UP000057981"/>
    </source>
</evidence>
<gene>
    <name evidence="2" type="ORF">APS56_04585</name>
</gene>
<dbReference type="InterPro" id="IPR051677">
    <property type="entry name" value="AfsR-DnrI-RedD_regulator"/>
</dbReference>
<dbReference type="GO" id="GO:0006355">
    <property type="term" value="P:regulation of DNA-templated transcription"/>
    <property type="evidence" value="ECO:0007669"/>
    <property type="project" value="TreeGrafter"/>
</dbReference>
<accession>A0A0P0D994</accession>
<dbReference type="PANTHER" id="PTHR35807:SF1">
    <property type="entry name" value="TRANSCRIPTIONAL REGULATOR REDD"/>
    <property type="match status" value="1"/>
</dbReference>
<dbReference type="InterPro" id="IPR013320">
    <property type="entry name" value="ConA-like_dom_sf"/>
</dbReference>
<dbReference type="Gene3D" id="2.60.120.200">
    <property type="match status" value="1"/>
</dbReference>
<sequence>MKGTTIHFNFSTLLIISFFFISVEYVSSQNVNSNIFRSKYIDEEIFVTTSKNKPIQELLDIGYRAFILDSNTVFNTSEFIFIKTFLKNNPNDFIAFINNANLNTLKINKYFKNNSLLIEPNSHSLSEDLLSHKKQVLVFNNFNIKNSPITYVKMGVGMPIDAEKLFIKGDPSNHFTLFEFNPNYKQELTDSNFINNTLKEAVLNYLRKTGKFANFICTNNPEMVIQLKKEIPLTIKLKTTNENGGYEKNIRWKHQPFLQSFGVTHISSDVFRFNEQRNQYLGKLDVEPYKEGFNFIPELFTFNTNNYSLFKNMQAKKIEIDENLDFYLPLHGDSFSYNILEIDKNIQYHKETKKKSVAFFDGENNVFYFKALNSDFEKRALTVSFFAKPKHINNNYSILSTNNGFTIKIRKGHLCLTFPGVIDIVDRKTELKKDEWQHLAITYKAGEYVKFYVNGILTDFQVVKQYELKTDDNKYILGNDQWGELYNGNLKDVALWSRVLTDQEINRVFNGEFPVKIKNNNKEFQFLMVLSIALVIGTIVLLFLKRRKKSISSNRFKTFKKNSDSGSIKCFGTFEITNNKGVNILNDLPFKQKIFLFVILYYTMEEKGISPQKLSDIMWPGANAKRAKNIRSTYLQNIRANIPNKLLKIKYENKKWFIRADDDLFIDLFQYNQLNAVITESIKKDLPIKGDELNSFLSILEKGELIADIQSEIVDNCKSTIHSKILDVLEDLLNLKTSKFSQHQLLRIADTLFVFDVVNEVAYTNKNRILEEENKTKALKFQQQFKKDWENYFNEPYKK</sequence>
<dbReference type="PANTHER" id="PTHR35807">
    <property type="entry name" value="TRANSCRIPTIONAL REGULATOR REDD-RELATED"/>
    <property type="match status" value="1"/>
</dbReference>
<dbReference type="Proteomes" id="UP000057981">
    <property type="component" value="Chromosome"/>
</dbReference>
<dbReference type="GO" id="GO:0004553">
    <property type="term" value="F:hydrolase activity, hydrolyzing O-glycosyl compounds"/>
    <property type="evidence" value="ECO:0007669"/>
    <property type="project" value="UniProtKB-ARBA"/>
</dbReference>
<dbReference type="AlphaFoldDB" id="A0A0P0D994"/>
<keyword evidence="1" id="KW-0472">Membrane</keyword>
<evidence type="ECO:0000313" key="2">
    <source>
        <dbReference type="EMBL" id="ALJ04460.1"/>
    </source>
</evidence>
<evidence type="ECO:0008006" key="4">
    <source>
        <dbReference type="Google" id="ProtNLM"/>
    </source>
</evidence>
<dbReference type="GO" id="GO:0005975">
    <property type="term" value="P:carbohydrate metabolic process"/>
    <property type="evidence" value="ECO:0007669"/>
    <property type="project" value="UniProtKB-ARBA"/>
</dbReference>
<dbReference type="Pfam" id="PF13385">
    <property type="entry name" value="Laminin_G_3"/>
    <property type="match status" value="1"/>
</dbReference>
<name>A0A0P0D994_9FLAO</name>
<dbReference type="GO" id="GO:0003677">
    <property type="term" value="F:DNA binding"/>
    <property type="evidence" value="ECO:0007669"/>
    <property type="project" value="TreeGrafter"/>
</dbReference>
<keyword evidence="3" id="KW-1185">Reference proteome</keyword>
<dbReference type="OrthoDB" id="1110630at2"/>
<keyword evidence="1" id="KW-0812">Transmembrane</keyword>
<dbReference type="SUPFAM" id="SSF49899">
    <property type="entry name" value="Concanavalin A-like lectins/glucanases"/>
    <property type="match status" value="1"/>
</dbReference>
<evidence type="ECO:0000256" key="1">
    <source>
        <dbReference type="SAM" id="Phobius"/>
    </source>
</evidence>
<keyword evidence="1" id="KW-1133">Transmembrane helix</keyword>